<evidence type="ECO:0000313" key="2">
    <source>
        <dbReference type="EMBL" id="QJA94263.1"/>
    </source>
</evidence>
<sequence>MENVERYKGQFLQGKPKEPKRPKKNEMIYFMESVHDRISGTGKIPPRKGAL</sequence>
<gene>
    <name evidence="2" type="ORF">MM415B03909_0003</name>
</gene>
<reference evidence="2" key="1">
    <citation type="submission" date="2020-03" db="EMBL/GenBank/DDBJ databases">
        <title>The deep terrestrial virosphere.</title>
        <authorList>
            <person name="Holmfeldt K."/>
            <person name="Nilsson E."/>
            <person name="Simone D."/>
            <person name="Lopez-Fernandez M."/>
            <person name="Wu X."/>
            <person name="de Brujin I."/>
            <person name="Lundin D."/>
            <person name="Andersson A."/>
            <person name="Bertilsson S."/>
            <person name="Dopson M."/>
        </authorList>
    </citation>
    <scope>NUCLEOTIDE SEQUENCE</scope>
    <source>
        <strain evidence="2">MM415B03909</strain>
    </source>
</reference>
<feature type="region of interest" description="Disordered" evidence="1">
    <location>
        <begin position="1"/>
        <end position="25"/>
    </location>
</feature>
<dbReference type="EMBL" id="MT143217">
    <property type="protein sequence ID" value="QJA94263.1"/>
    <property type="molecule type" value="Genomic_DNA"/>
</dbReference>
<protein>
    <submittedName>
        <fullName evidence="2">Uncharacterized protein</fullName>
    </submittedName>
</protein>
<proteinExistence type="predicted"/>
<accession>A0A6M3LIF1</accession>
<name>A0A6M3LIF1_9ZZZZ</name>
<evidence type="ECO:0000256" key="1">
    <source>
        <dbReference type="SAM" id="MobiDB-lite"/>
    </source>
</evidence>
<organism evidence="2">
    <name type="scientific">viral metagenome</name>
    <dbReference type="NCBI Taxonomy" id="1070528"/>
    <lineage>
        <taxon>unclassified sequences</taxon>
        <taxon>metagenomes</taxon>
        <taxon>organismal metagenomes</taxon>
    </lineage>
</organism>
<dbReference type="AlphaFoldDB" id="A0A6M3LIF1"/>